<evidence type="ECO:0000313" key="2">
    <source>
        <dbReference type="Proteomes" id="UP001596298"/>
    </source>
</evidence>
<reference evidence="2" key="1">
    <citation type="journal article" date="2019" name="Int. J. Syst. Evol. Microbiol.">
        <title>The Global Catalogue of Microorganisms (GCM) 10K type strain sequencing project: providing services to taxonomists for standard genome sequencing and annotation.</title>
        <authorList>
            <consortium name="The Broad Institute Genomics Platform"/>
            <consortium name="The Broad Institute Genome Sequencing Center for Infectious Disease"/>
            <person name="Wu L."/>
            <person name="Ma J."/>
        </authorList>
    </citation>
    <scope>NUCLEOTIDE SEQUENCE [LARGE SCALE GENOMIC DNA]</scope>
    <source>
        <strain evidence="2">CCUG 58127</strain>
    </source>
</reference>
<comment type="caution">
    <text evidence="1">The sequence shown here is derived from an EMBL/GenBank/DDBJ whole genome shotgun (WGS) entry which is preliminary data.</text>
</comment>
<dbReference type="Proteomes" id="UP001596298">
    <property type="component" value="Unassembled WGS sequence"/>
</dbReference>
<accession>A0ABW2AJH5</accession>
<protein>
    <recommendedName>
        <fullName evidence="3">Hemerythrin domain-containing protein</fullName>
    </recommendedName>
</protein>
<dbReference type="EMBL" id="JBHSWH010000001">
    <property type="protein sequence ID" value="MFC6707083.1"/>
    <property type="molecule type" value="Genomic_DNA"/>
</dbReference>
<organism evidence="1 2">
    <name type="scientific">Flexivirga alba</name>
    <dbReference type="NCBI Taxonomy" id="702742"/>
    <lineage>
        <taxon>Bacteria</taxon>
        <taxon>Bacillati</taxon>
        <taxon>Actinomycetota</taxon>
        <taxon>Actinomycetes</taxon>
        <taxon>Micrococcales</taxon>
        <taxon>Dermacoccaceae</taxon>
        <taxon>Flexivirga</taxon>
    </lineage>
</organism>
<name>A0ABW2AJH5_9MICO</name>
<keyword evidence="2" id="KW-1185">Reference proteome</keyword>
<sequence length="170" mass="18751">MSHTEMNTAQDLVTYLTDQHQQVKDVMPKVLDLAGDERQEAFTRVRRMLAVHEALEQSTVHLLATTEVSPEEAAARVQEETAAESAISDLESDGAMSADFEDKYRALCSDVVNHAAHEEEEEFGQLTGDLTDQAKAKVALAEKLQDGTGLMGASFKDMFASAHEQLRQLE</sequence>
<gene>
    <name evidence="1" type="ORF">ACFQDH_17940</name>
</gene>
<proteinExistence type="predicted"/>
<dbReference type="RefSeq" id="WP_382403752.1">
    <property type="nucleotide sequence ID" value="NZ_JBHSWH010000001.1"/>
</dbReference>
<evidence type="ECO:0008006" key="3">
    <source>
        <dbReference type="Google" id="ProtNLM"/>
    </source>
</evidence>
<evidence type="ECO:0000313" key="1">
    <source>
        <dbReference type="EMBL" id="MFC6707083.1"/>
    </source>
</evidence>